<dbReference type="WBParaSite" id="ACRNAN_scaffold11505.g11048.t1">
    <property type="protein sequence ID" value="ACRNAN_scaffold11505.g11048.t1"/>
    <property type="gene ID" value="ACRNAN_scaffold11505.g11048"/>
</dbReference>
<accession>A0A914CL32</accession>
<reference evidence="3" key="1">
    <citation type="submission" date="2022-11" db="UniProtKB">
        <authorList>
            <consortium name="WormBaseParasite"/>
        </authorList>
    </citation>
    <scope>IDENTIFICATION</scope>
</reference>
<name>A0A914CL32_9BILA</name>
<feature type="signal peptide" evidence="1">
    <location>
        <begin position="1"/>
        <end position="23"/>
    </location>
</feature>
<dbReference type="Proteomes" id="UP000887540">
    <property type="component" value="Unplaced"/>
</dbReference>
<keyword evidence="2" id="KW-1185">Reference proteome</keyword>
<keyword evidence="1" id="KW-0732">Signal</keyword>
<sequence>MISFKEISVCLLLLAISFQPIFMAPQRNVFDALEEAIQEDGHTPDPEQPLWDNNWHDLINKEKHHFEQTGRIDKGFKVDEFVKYNPNEHSLHQA</sequence>
<organism evidence="2 3">
    <name type="scientific">Acrobeloides nanus</name>
    <dbReference type="NCBI Taxonomy" id="290746"/>
    <lineage>
        <taxon>Eukaryota</taxon>
        <taxon>Metazoa</taxon>
        <taxon>Ecdysozoa</taxon>
        <taxon>Nematoda</taxon>
        <taxon>Chromadorea</taxon>
        <taxon>Rhabditida</taxon>
        <taxon>Tylenchina</taxon>
        <taxon>Cephalobomorpha</taxon>
        <taxon>Cephaloboidea</taxon>
        <taxon>Cephalobidae</taxon>
        <taxon>Acrobeloides</taxon>
    </lineage>
</organism>
<evidence type="ECO:0000313" key="3">
    <source>
        <dbReference type="WBParaSite" id="ACRNAN_scaffold11505.g11048.t1"/>
    </source>
</evidence>
<proteinExistence type="predicted"/>
<dbReference type="AlphaFoldDB" id="A0A914CL32"/>
<evidence type="ECO:0000313" key="2">
    <source>
        <dbReference type="Proteomes" id="UP000887540"/>
    </source>
</evidence>
<feature type="chain" id="PRO_5037172314" evidence="1">
    <location>
        <begin position="24"/>
        <end position="94"/>
    </location>
</feature>
<protein>
    <submittedName>
        <fullName evidence="3">Uncharacterized protein</fullName>
    </submittedName>
</protein>
<evidence type="ECO:0000256" key="1">
    <source>
        <dbReference type="SAM" id="SignalP"/>
    </source>
</evidence>